<reference evidence="2 3" key="1">
    <citation type="submission" date="2024-11" db="EMBL/GenBank/DDBJ databases">
        <title>A near-complete genome assembly of Cinchona calisaya.</title>
        <authorList>
            <person name="Lian D.C."/>
            <person name="Zhao X.W."/>
            <person name="Wei L."/>
        </authorList>
    </citation>
    <scope>NUCLEOTIDE SEQUENCE [LARGE SCALE GENOMIC DNA]</scope>
    <source>
        <tissue evidence="2">Nenye</tissue>
    </source>
</reference>
<evidence type="ECO:0000313" key="2">
    <source>
        <dbReference type="EMBL" id="KAL3499189.1"/>
    </source>
</evidence>
<dbReference type="EMBL" id="JBJUIK010000016">
    <property type="protein sequence ID" value="KAL3499189.1"/>
    <property type="molecule type" value="Genomic_DNA"/>
</dbReference>
<dbReference type="PANTHER" id="PTHR34467">
    <property type="entry name" value="TRANSMEMBRANE PROTEIN"/>
    <property type="match status" value="1"/>
</dbReference>
<feature type="region of interest" description="Disordered" evidence="1">
    <location>
        <begin position="79"/>
        <end position="105"/>
    </location>
</feature>
<comment type="caution">
    <text evidence="2">The sequence shown here is derived from an EMBL/GenBank/DDBJ whole genome shotgun (WGS) entry which is preliminary data.</text>
</comment>
<evidence type="ECO:0000256" key="1">
    <source>
        <dbReference type="SAM" id="MobiDB-lite"/>
    </source>
</evidence>
<organism evidence="2 3">
    <name type="scientific">Cinchona calisaya</name>
    <dbReference type="NCBI Taxonomy" id="153742"/>
    <lineage>
        <taxon>Eukaryota</taxon>
        <taxon>Viridiplantae</taxon>
        <taxon>Streptophyta</taxon>
        <taxon>Embryophyta</taxon>
        <taxon>Tracheophyta</taxon>
        <taxon>Spermatophyta</taxon>
        <taxon>Magnoliopsida</taxon>
        <taxon>eudicotyledons</taxon>
        <taxon>Gunneridae</taxon>
        <taxon>Pentapetalae</taxon>
        <taxon>asterids</taxon>
        <taxon>lamiids</taxon>
        <taxon>Gentianales</taxon>
        <taxon>Rubiaceae</taxon>
        <taxon>Cinchonoideae</taxon>
        <taxon>Cinchoneae</taxon>
        <taxon>Cinchona</taxon>
    </lineage>
</organism>
<proteinExistence type="predicted"/>
<dbReference type="Proteomes" id="UP001630127">
    <property type="component" value="Unassembled WGS sequence"/>
</dbReference>
<accession>A0ABD2Y0M0</accession>
<keyword evidence="3" id="KW-1185">Reference proteome</keyword>
<sequence length="105" mass="11281">MAALLSIYAPLFNLKLFQVYSSKKEECSATMKTHCLILLLLILVSLFSGSYGSSENKKGVNLISPHFKVRKLGGVDVLDYHDAGPNPSHDPGKGKGGPKPGNINP</sequence>
<gene>
    <name evidence="2" type="ORF">ACH5RR_038282</name>
</gene>
<protein>
    <recommendedName>
        <fullName evidence="4">Transmembrane protein</fullName>
    </recommendedName>
</protein>
<evidence type="ECO:0008006" key="4">
    <source>
        <dbReference type="Google" id="ProtNLM"/>
    </source>
</evidence>
<name>A0ABD2Y0M0_9GENT</name>
<dbReference type="AlphaFoldDB" id="A0ABD2Y0M0"/>
<evidence type="ECO:0000313" key="3">
    <source>
        <dbReference type="Proteomes" id="UP001630127"/>
    </source>
</evidence>
<dbReference type="PANTHER" id="PTHR34467:SF1">
    <property type="entry name" value="OS05G0542300 PROTEIN"/>
    <property type="match status" value="1"/>
</dbReference>